<reference evidence="1" key="1">
    <citation type="submission" date="2021-02" db="EMBL/GenBank/DDBJ databases">
        <authorList>
            <person name="Dougan E. K."/>
            <person name="Rhodes N."/>
            <person name="Thang M."/>
            <person name="Chan C."/>
        </authorList>
    </citation>
    <scope>NUCLEOTIDE SEQUENCE</scope>
</reference>
<accession>A0A812UPS6</accession>
<sequence>MIGERAPGSSTSPYSYTTTLLQRRWPRPWSALRWEFVQPLGWCLRLPGCPCSDMGCFSSSSFTGSISVGLCGRSSSSSTSFAFRRMTTT</sequence>
<dbReference type="EMBL" id="CAJNDS010002720">
    <property type="protein sequence ID" value="CAE7572847.1"/>
    <property type="molecule type" value="Genomic_DNA"/>
</dbReference>
<proteinExistence type="predicted"/>
<dbReference type="AlphaFoldDB" id="A0A812UPS6"/>
<keyword evidence="2" id="KW-1185">Reference proteome</keyword>
<organism evidence="1 2">
    <name type="scientific">Symbiodinium natans</name>
    <dbReference type="NCBI Taxonomy" id="878477"/>
    <lineage>
        <taxon>Eukaryota</taxon>
        <taxon>Sar</taxon>
        <taxon>Alveolata</taxon>
        <taxon>Dinophyceae</taxon>
        <taxon>Suessiales</taxon>
        <taxon>Symbiodiniaceae</taxon>
        <taxon>Symbiodinium</taxon>
    </lineage>
</organism>
<comment type="caution">
    <text evidence="1">The sequence shown here is derived from an EMBL/GenBank/DDBJ whole genome shotgun (WGS) entry which is preliminary data.</text>
</comment>
<evidence type="ECO:0000313" key="1">
    <source>
        <dbReference type="EMBL" id="CAE7572847.1"/>
    </source>
</evidence>
<dbReference type="Proteomes" id="UP000604046">
    <property type="component" value="Unassembled WGS sequence"/>
</dbReference>
<name>A0A812UPS6_9DINO</name>
<evidence type="ECO:0000313" key="2">
    <source>
        <dbReference type="Proteomes" id="UP000604046"/>
    </source>
</evidence>
<gene>
    <name evidence="1" type="ORF">SNAT2548_LOCUS32648</name>
</gene>
<protein>
    <submittedName>
        <fullName evidence="1">Uncharacterized protein</fullName>
    </submittedName>
</protein>